<dbReference type="Pfam" id="PF02932">
    <property type="entry name" value="Neur_chan_memb"/>
    <property type="match status" value="1"/>
</dbReference>
<dbReference type="GO" id="GO:0005509">
    <property type="term" value="F:calcium ion binding"/>
    <property type="evidence" value="ECO:0007669"/>
    <property type="project" value="InterPro"/>
</dbReference>
<dbReference type="InterPro" id="IPR002347">
    <property type="entry name" value="SDR_fam"/>
</dbReference>
<dbReference type="CDD" id="cd18989">
    <property type="entry name" value="LGIC_ECD_cation"/>
    <property type="match status" value="1"/>
</dbReference>
<dbReference type="InterPro" id="IPR006202">
    <property type="entry name" value="Neur_chan_lig-bd"/>
</dbReference>
<organism evidence="5 6">
    <name type="scientific">Symbiodinium microadriaticum</name>
    <name type="common">Dinoflagellate</name>
    <name type="synonym">Zooxanthella microadriatica</name>
    <dbReference type="NCBI Taxonomy" id="2951"/>
    <lineage>
        <taxon>Eukaryota</taxon>
        <taxon>Sar</taxon>
        <taxon>Alveolata</taxon>
        <taxon>Dinophyceae</taxon>
        <taxon>Suessiales</taxon>
        <taxon>Symbiodiniaceae</taxon>
        <taxon>Symbiodinium</taxon>
    </lineage>
</organism>
<keyword evidence="3" id="KW-0812">Transmembrane</keyword>
<protein>
    <submittedName>
        <fullName evidence="5">Acetylcholine receptor subunit alpha-like 1</fullName>
    </submittedName>
</protein>
<feature type="transmembrane region" description="Helical" evidence="3">
    <location>
        <begin position="727"/>
        <end position="748"/>
    </location>
</feature>
<evidence type="ECO:0000256" key="1">
    <source>
        <dbReference type="ARBA" id="ARBA00004141"/>
    </source>
</evidence>
<evidence type="ECO:0000256" key="2">
    <source>
        <dbReference type="SAM" id="MobiDB-lite"/>
    </source>
</evidence>
<name>A0A1Q9CME5_SYMMI</name>
<feature type="region of interest" description="Disordered" evidence="2">
    <location>
        <begin position="1043"/>
        <end position="1066"/>
    </location>
</feature>
<dbReference type="CDD" id="cd19051">
    <property type="entry name" value="LGIC_TM_cation"/>
    <property type="match status" value="1"/>
</dbReference>
<reference evidence="5 6" key="1">
    <citation type="submission" date="2016-02" db="EMBL/GenBank/DDBJ databases">
        <title>Genome analysis of coral dinoflagellate symbionts highlights evolutionary adaptations to a symbiotic lifestyle.</title>
        <authorList>
            <person name="Aranda M."/>
            <person name="Li Y."/>
            <person name="Liew Y.J."/>
            <person name="Baumgarten S."/>
            <person name="Simakov O."/>
            <person name="Wilson M."/>
            <person name="Piel J."/>
            <person name="Ashoor H."/>
            <person name="Bougouffa S."/>
            <person name="Bajic V.B."/>
            <person name="Ryu T."/>
            <person name="Ravasi T."/>
            <person name="Bayer T."/>
            <person name="Micklem G."/>
            <person name="Kim H."/>
            <person name="Bhak J."/>
            <person name="Lajeunesse T.C."/>
            <person name="Voolstra C.R."/>
        </authorList>
    </citation>
    <scope>NUCLEOTIDE SEQUENCE [LARGE SCALE GENOMIC DNA]</scope>
    <source>
        <strain evidence="5 6">CCMP2467</strain>
    </source>
</reference>
<dbReference type="OrthoDB" id="409363at2759"/>
<dbReference type="Gene3D" id="3.40.50.720">
    <property type="entry name" value="NAD(P)-binding Rossmann-like Domain"/>
    <property type="match status" value="1"/>
</dbReference>
<evidence type="ECO:0000313" key="6">
    <source>
        <dbReference type="Proteomes" id="UP000186817"/>
    </source>
</evidence>
<sequence>MEICAPDFLWSWPEKGLGSIASHNYRASFAFTCTGCRHLRAQAVGVLSELLPQHRVLAMSAASTPHGTDSWKTEVAQKLASLERRLDQCMQKLAPDAPQGFDARVGQLERSLPKLELQLGELLGATAGAKETVSAQARQLSCVEERLASQLEAVQASVQVYQSKMGALEDALETSMNTIRGLTKHQALLAKLASEASEEPLMSSHQAQMQELALDLASRVTHLERTDRTLRATAMEDASLAEDAQMRLQLQELQASSQRLHKEMLDVVARIEEHSVHLASCRSRMEALEDQHPSPAIKVEKHKMLSWSLQVIMSSQQREMQQQLQQQMAMMQQMAMQQQMGGMNPQMQGQGYQGQPGSTSQMQQMQQMQSQLQMAAMMQQMAAMQQMGGGMQSQMAQTYPGLGQGQTAPSNGLNANAPEFDPSAMAKVAEVQKEETPEVPFCLHRHRLKKGMRLKMAWDATFTKPFVREASRLRRDLLKDYDRVVPPESDRLAHYSGAGTEVEMQINFFKAQGLDDSTGQMRLKVWVRMGWIDQRLSWNPAEYGNISQVHFLSRHNTDRENSEIWLPDIQLWNANRGTELSLDTTNAVVGSAGNVFWSRPGLLDTLCKFSGLVAFPFDHLKCSMYWAGWTFSGSFQGIELMGRGYESSTEDTAGASYQEYSIEAIEVETRTNFYASSPGEPWTLVKYSITLGRASFYYLLLIIFPTVLTTYLSFGVFFMSHEVGERLSFGITLLLLVGVIKGTVAKFVPVCGELLWIDLFMLTNTTFCCLSLIETMTVLFFAFHMDDHLLPAWLAWLAPWCLCRPKRNTATQSNAGRIYRQLNREHSSLFDESSSRGGRLQMVSQGKLSETDTAKLVFFENLFHFIDSDSNGLITMQEAACMLSFVNLGLSRSLLEEILTTAWSPKVLFDCGDFLEICLELIWTTPFQEIKLGAENYSCSRNHDAKRSHTYWLEWSEAVDKWSRFWLPLMYTIALGFLLNLDMRDNYDSVTGSVMFQGVGPIHMSLPGVIQALISPAIGLVSLFTWLQMRRLSQKWKKQEKAAFAARDEVPGHSARPRPRWTVRPEDFMPQPKQVLGDDASVAVLEARETDIPRVSTAQTQLPLLAETVRPHVHGTSGQIAESKATLELGGVGEKPVIKEVTVGLFLEEIAFFMEDMEKDLWWLLRMAHQPDGIGPYICGDEQVQQVDAAVEAAIQRLKERVDKHAEDHVAQVRAKIVIIPAVDKVEGAPCIATETFIARASARRGDAVLCAARTPTAALAELERDFPHSVTVLQMDVTDAPSVADAAERAQGILASPGRPPGLELLCHTAGLLQDKSRGVIPENGLHRLDPEAIHYTFAVNVLGPLMVLKHFAPLLKASETEGALVPQAPKSTAVFYSARMGSIGDNVTGGWYSYRSSKAALNQVVRTASVELARHRVCCFALHPGTVDTDLTRAFARARSKYTVQDVDEAAENHLAIIASRRMEHAGRFFDWRAEEIPW</sequence>
<dbReference type="SUPFAM" id="SSF90112">
    <property type="entry name" value="Neurotransmitter-gated ion-channel transmembrane pore"/>
    <property type="match status" value="1"/>
</dbReference>
<dbReference type="PANTHER" id="PTHR43544">
    <property type="entry name" value="SHORT-CHAIN DEHYDROGENASE/REDUCTASE"/>
    <property type="match status" value="1"/>
</dbReference>
<keyword evidence="3" id="KW-1133">Transmembrane helix</keyword>
<dbReference type="PROSITE" id="PS50222">
    <property type="entry name" value="EF_HAND_2"/>
    <property type="match status" value="1"/>
</dbReference>
<dbReference type="GO" id="GO:0005230">
    <property type="term" value="F:extracellular ligand-gated monoatomic ion channel activity"/>
    <property type="evidence" value="ECO:0007669"/>
    <property type="project" value="InterPro"/>
</dbReference>
<dbReference type="Proteomes" id="UP000186817">
    <property type="component" value="Unassembled WGS sequence"/>
</dbReference>
<dbReference type="PANTHER" id="PTHR43544:SF12">
    <property type="entry name" value="NAD(P)-BINDING ROSSMANN-FOLD SUPERFAMILY PROTEIN"/>
    <property type="match status" value="1"/>
</dbReference>
<dbReference type="CDD" id="cd05325">
    <property type="entry name" value="carb_red_sniffer_like_SDR_c"/>
    <property type="match status" value="1"/>
</dbReference>
<feature type="transmembrane region" description="Helical" evidence="3">
    <location>
        <begin position="1001"/>
        <end position="1027"/>
    </location>
</feature>
<comment type="subcellular location">
    <subcellularLocation>
        <location evidence="1">Membrane</location>
        <topology evidence="1">Multi-pass membrane protein</topology>
    </subcellularLocation>
</comment>
<dbReference type="GO" id="GO:0016491">
    <property type="term" value="F:oxidoreductase activity"/>
    <property type="evidence" value="ECO:0007669"/>
    <property type="project" value="TreeGrafter"/>
</dbReference>
<evidence type="ECO:0000259" key="4">
    <source>
        <dbReference type="PROSITE" id="PS50222"/>
    </source>
</evidence>
<gene>
    <name evidence="5" type="ORF">AK812_SmicGene35067</name>
</gene>
<dbReference type="Gene3D" id="1.20.58.390">
    <property type="entry name" value="Neurotransmitter-gated ion-channel transmembrane domain"/>
    <property type="match status" value="1"/>
</dbReference>
<dbReference type="Pfam" id="PF02931">
    <property type="entry name" value="Neur_chan_LBD"/>
    <property type="match status" value="1"/>
</dbReference>
<dbReference type="EMBL" id="LSRX01001069">
    <property type="protein sequence ID" value="OLP84090.1"/>
    <property type="molecule type" value="Genomic_DNA"/>
</dbReference>
<evidence type="ECO:0000313" key="5">
    <source>
        <dbReference type="EMBL" id="OLP84090.1"/>
    </source>
</evidence>
<dbReference type="SUPFAM" id="SSF63712">
    <property type="entry name" value="Nicotinic receptor ligand binding domain-like"/>
    <property type="match status" value="1"/>
</dbReference>
<dbReference type="InterPro" id="IPR036734">
    <property type="entry name" value="Neur_chan_lig-bd_sf"/>
</dbReference>
<keyword evidence="3" id="KW-0472">Membrane</keyword>
<dbReference type="InterPro" id="IPR006029">
    <property type="entry name" value="Neurotrans-gated_channel_TM"/>
</dbReference>
<dbReference type="GO" id="GO:0005737">
    <property type="term" value="C:cytoplasm"/>
    <property type="evidence" value="ECO:0007669"/>
    <property type="project" value="TreeGrafter"/>
</dbReference>
<dbReference type="Pfam" id="PF00106">
    <property type="entry name" value="adh_short"/>
    <property type="match status" value="1"/>
</dbReference>
<dbReference type="InterPro" id="IPR051468">
    <property type="entry name" value="Fungal_SecMetab_SDRs"/>
</dbReference>
<feature type="transmembrane region" description="Helical" evidence="3">
    <location>
        <begin position="696"/>
        <end position="720"/>
    </location>
</feature>
<feature type="transmembrane region" description="Helical" evidence="3">
    <location>
        <begin position="754"/>
        <end position="783"/>
    </location>
</feature>
<dbReference type="Gene3D" id="2.70.170.10">
    <property type="entry name" value="Neurotransmitter-gated ion-channel ligand-binding domain"/>
    <property type="match status" value="1"/>
</dbReference>
<keyword evidence="6" id="KW-1185">Reference proteome</keyword>
<dbReference type="InterPro" id="IPR036719">
    <property type="entry name" value="Neuro-gated_channel_TM_sf"/>
</dbReference>
<keyword evidence="5" id="KW-0675">Receptor</keyword>
<feature type="domain" description="EF-hand" evidence="4">
    <location>
        <begin position="854"/>
        <end position="889"/>
    </location>
</feature>
<accession>A0A1Q9CME5</accession>
<dbReference type="InterPro" id="IPR038050">
    <property type="entry name" value="Neuro_actylchol_rec"/>
</dbReference>
<comment type="caution">
    <text evidence="5">The sequence shown here is derived from an EMBL/GenBank/DDBJ whole genome shotgun (WGS) entry which is preliminary data.</text>
</comment>
<proteinExistence type="predicted"/>
<dbReference type="InterPro" id="IPR036291">
    <property type="entry name" value="NAD(P)-bd_dom_sf"/>
</dbReference>
<evidence type="ECO:0000256" key="3">
    <source>
        <dbReference type="SAM" id="Phobius"/>
    </source>
</evidence>
<dbReference type="GO" id="GO:0016020">
    <property type="term" value="C:membrane"/>
    <property type="evidence" value="ECO:0007669"/>
    <property type="project" value="UniProtKB-SubCell"/>
</dbReference>
<dbReference type="SUPFAM" id="SSF51735">
    <property type="entry name" value="NAD(P)-binding Rossmann-fold domains"/>
    <property type="match status" value="1"/>
</dbReference>
<dbReference type="InterPro" id="IPR002048">
    <property type="entry name" value="EF_hand_dom"/>
</dbReference>